<feature type="region of interest" description="Disordered" evidence="1">
    <location>
        <begin position="89"/>
        <end position="125"/>
    </location>
</feature>
<comment type="caution">
    <text evidence="3">The sequence shown here is derived from an EMBL/GenBank/DDBJ whole genome shotgun (WGS) entry which is preliminary data.</text>
</comment>
<keyword evidence="4" id="KW-1185">Reference proteome</keyword>
<evidence type="ECO:0000313" key="4">
    <source>
        <dbReference type="Proteomes" id="UP000645966"/>
    </source>
</evidence>
<feature type="transmembrane region" description="Helical" evidence="2">
    <location>
        <begin position="57"/>
        <end position="79"/>
    </location>
</feature>
<proteinExistence type="predicted"/>
<keyword evidence="2" id="KW-1133">Transmembrane helix</keyword>
<feature type="compositionally biased region" description="Low complexity" evidence="1">
    <location>
        <begin position="94"/>
        <end position="106"/>
    </location>
</feature>
<dbReference type="AlphaFoldDB" id="A0A934HZU4"/>
<feature type="compositionally biased region" description="Polar residues" evidence="1">
    <location>
        <begin position="43"/>
        <end position="53"/>
    </location>
</feature>
<feature type="region of interest" description="Disordered" evidence="1">
    <location>
        <begin position="1"/>
        <end position="54"/>
    </location>
</feature>
<gene>
    <name evidence="3" type="ORF">JDV75_02690</name>
</gene>
<sequence>MTDNQDYQWDSADGSDGWAQPHPAGSPPEPETTAWISRPGLSPQDTPSPSGRRSPTVPVLLGVAALAVLTTALVMYLLLRTGGDPADSDVVEQAAPAPTAPVTDVVSGNTPDESAAPATSAEPVVRTAAPEKDYPTQFTGSGWDLKADRPIAACAPGEDAVLAARNDSVFVTICGNGSGNTYHGFVTGTGALDWAVDGSRSDPDSHRYVVDTGDAEITVTPTRLTVYVGSSLEMDETFDEWWIGAS</sequence>
<organism evidence="3 4">
    <name type="scientific">Corynebacterium meridianum</name>
    <dbReference type="NCBI Taxonomy" id="2765363"/>
    <lineage>
        <taxon>Bacteria</taxon>
        <taxon>Bacillati</taxon>
        <taxon>Actinomycetota</taxon>
        <taxon>Actinomycetes</taxon>
        <taxon>Mycobacteriales</taxon>
        <taxon>Corynebacteriaceae</taxon>
        <taxon>Corynebacterium</taxon>
    </lineage>
</organism>
<dbReference type="EMBL" id="JAEIOS010000010">
    <property type="protein sequence ID" value="MBI8988675.1"/>
    <property type="molecule type" value="Genomic_DNA"/>
</dbReference>
<protein>
    <submittedName>
        <fullName evidence="3">Uncharacterized protein</fullName>
    </submittedName>
</protein>
<dbReference type="RefSeq" id="WP_198737724.1">
    <property type="nucleotide sequence ID" value="NZ_JAEIOS010000010.1"/>
</dbReference>
<dbReference type="Proteomes" id="UP000645966">
    <property type="component" value="Unassembled WGS sequence"/>
</dbReference>
<evidence type="ECO:0000256" key="1">
    <source>
        <dbReference type="SAM" id="MobiDB-lite"/>
    </source>
</evidence>
<evidence type="ECO:0000313" key="3">
    <source>
        <dbReference type="EMBL" id="MBI8988675.1"/>
    </source>
</evidence>
<name>A0A934HZU4_9CORY</name>
<keyword evidence="2" id="KW-0812">Transmembrane</keyword>
<keyword evidence="2" id="KW-0472">Membrane</keyword>
<reference evidence="3" key="1">
    <citation type="submission" date="2020-12" db="EMBL/GenBank/DDBJ databases">
        <title>Genome public.</title>
        <authorList>
            <person name="Sun Q."/>
        </authorList>
    </citation>
    <scope>NUCLEOTIDE SEQUENCE</scope>
    <source>
        <strain evidence="3">CCM 8863</strain>
    </source>
</reference>
<accession>A0A934HZU4</accession>
<evidence type="ECO:0000256" key="2">
    <source>
        <dbReference type="SAM" id="Phobius"/>
    </source>
</evidence>